<organism evidence="1 2">
    <name type="scientific">Mycena pura</name>
    <dbReference type="NCBI Taxonomy" id="153505"/>
    <lineage>
        <taxon>Eukaryota</taxon>
        <taxon>Fungi</taxon>
        <taxon>Dikarya</taxon>
        <taxon>Basidiomycota</taxon>
        <taxon>Agaricomycotina</taxon>
        <taxon>Agaricomycetes</taxon>
        <taxon>Agaricomycetidae</taxon>
        <taxon>Agaricales</taxon>
        <taxon>Marasmiineae</taxon>
        <taxon>Mycenaceae</taxon>
        <taxon>Mycena</taxon>
    </lineage>
</organism>
<sequence length="121" mass="13686">MNHARRSHDLFYHVAPKNLGSKAGMSSTEYSEAERERAWLNTGFEPLRYLSALDFDMDRTETFAPGFVGAFEMARSHTAATGTRMQVVVLVALLNHDLQQYMEEVVGPDHEEGPIKVECLR</sequence>
<keyword evidence="2" id="KW-1185">Reference proteome</keyword>
<name>A0AAD6UJP0_9AGAR</name>
<evidence type="ECO:0000313" key="1">
    <source>
        <dbReference type="EMBL" id="KAJ7187441.1"/>
    </source>
</evidence>
<proteinExistence type="predicted"/>
<reference evidence="1" key="1">
    <citation type="submission" date="2023-03" db="EMBL/GenBank/DDBJ databases">
        <title>Massive genome expansion in bonnet fungi (Mycena s.s.) driven by repeated elements and novel gene families across ecological guilds.</title>
        <authorList>
            <consortium name="Lawrence Berkeley National Laboratory"/>
            <person name="Harder C.B."/>
            <person name="Miyauchi S."/>
            <person name="Viragh M."/>
            <person name="Kuo A."/>
            <person name="Thoen E."/>
            <person name="Andreopoulos B."/>
            <person name="Lu D."/>
            <person name="Skrede I."/>
            <person name="Drula E."/>
            <person name="Henrissat B."/>
            <person name="Morin E."/>
            <person name="Kohler A."/>
            <person name="Barry K."/>
            <person name="LaButti K."/>
            <person name="Morin E."/>
            <person name="Salamov A."/>
            <person name="Lipzen A."/>
            <person name="Mereny Z."/>
            <person name="Hegedus B."/>
            <person name="Baldrian P."/>
            <person name="Stursova M."/>
            <person name="Weitz H."/>
            <person name="Taylor A."/>
            <person name="Grigoriev I.V."/>
            <person name="Nagy L.G."/>
            <person name="Martin F."/>
            <person name="Kauserud H."/>
        </authorList>
    </citation>
    <scope>NUCLEOTIDE SEQUENCE</scope>
    <source>
        <strain evidence="1">9144</strain>
    </source>
</reference>
<dbReference type="AlphaFoldDB" id="A0AAD6UJP0"/>
<evidence type="ECO:0000313" key="2">
    <source>
        <dbReference type="Proteomes" id="UP001219525"/>
    </source>
</evidence>
<protein>
    <submittedName>
        <fullName evidence="1">Uncharacterized protein</fullName>
    </submittedName>
</protein>
<gene>
    <name evidence="1" type="ORF">GGX14DRAFT_581074</name>
</gene>
<comment type="caution">
    <text evidence="1">The sequence shown here is derived from an EMBL/GenBank/DDBJ whole genome shotgun (WGS) entry which is preliminary data.</text>
</comment>
<accession>A0AAD6UJP0</accession>
<dbReference type="Proteomes" id="UP001219525">
    <property type="component" value="Unassembled WGS sequence"/>
</dbReference>
<dbReference type="EMBL" id="JARJCW010000200">
    <property type="protein sequence ID" value="KAJ7187441.1"/>
    <property type="molecule type" value="Genomic_DNA"/>
</dbReference>